<dbReference type="RefSeq" id="WP_167959383.1">
    <property type="nucleotide sequence ID" value="NZ_JAATJJ010000001.1"/>
</dbReference>
<keyword evidence="1" id="KW-0732">Signal</keyword>
<evidence type="ECO:0000313" key="2">
    <source>
        <dbReference type="EMBL" id="NJB69599.1"/>
    </source>
</evidence>
<accession>A0A846QYA4</accession>
<dbReference type="EMBL" id="JAATJJ010000001">
    <property type="protein sequence ID" value="NJB69599.1"/>
    <property type="molecule type" value="Genomic_DNA"/>
</dbReference>
<comment type="caution">
    <text evidence="2">The sequence shown here is derived from an EMBL/GenBank/DDBJ whole genome shotgun (WGS) entry which is preliminary data.</text>
</comment>
<organism evidence="2 3">
    <name type="scientific">Saonia flava</name>
    <dbReference type="NCBI Taxonomy" id="523696"/>
    <lineage>
        <taxon>Bacteria</taxon>
        <taxon>Pseudomonadati</taxon>
        <taxon>Bacteroidota</taxon>
        <taxon>Flavobacteriia</taxon>
        <taxon>Flavobacteriales</taxon>
        <taxon>Flavobacteriaceae</taxon>
        <taxon>Saonia</taxon>
    </lineage>
</organism>
<feature type="chain" id="PRO_5032548245" description="Gluconate 2-dehydrogenase subunit 3 family protein" evidence="1">
    <location>
        <begin position="25"/>
        <end position="178"/>
    </location>
</feature>
<dbReference type="Proteomes" id="UP000590442">
    <property type="component" value="Unassembled WGS sequence"/>
</dbReference>
<gene>
    <name evidence="2" type="ORF">GGR42_000061</name>
</gene>
<sequence>MNRRNSLKKLVMASAGLVALPAWAQGWEASTIELPQLFPIEEQEILTAVADTIIPTGDSVGALSVGVEKFLQRLFADCYEQDVQDNIKVQLNALDASANNEYEQSFVLCDQSQREALLLALTEVEESPESNFFNLVKNETIRGFRTSRKVMMDHLDYVMAPGYYNGCVDVKETETARK</sequence>
<evidence type="ECO:0000313" key="3">
    <source>
        <dbReference type="Proteomes" id="UP000590442"/>
    </source>
</evidence>
<feature type="signal peptide" evidence="1">
    <location>
        <begin position="1"/>
        <end position="24"/>
    </location>
</feature>
<keyword evidence="3" id="KW-1185">Reference proteome</keyword>
<reference evidence="2 3" key="1">
    <citation type="submission" date="2020-03" db="EMBL/GenBank/DDBJ databases">
        <title>Genomic Encyclopedia of Type Strains, Phase IV (KMG-IV): sequencing the most valuable type-strain genomes for metagenomic binning, comparative biology and taxonomic classification.</title>
        <authorList>
            <person name="Goeker M."/>
        </authorList>
    </citation>
    <scope>NUCLEOTIDE SEQUENCE [LARGE SCALE GENOMIC DNA]</scope>
    <source>
        <strain evidence="2 3">DSM 29762</strain>
    </source>
</reference>
<protein>
    <recommendedName>
        <fullName evidence="4">Gluconate 2-dehydrogenase subunit 3 family protein</fullName>
    </recommendedName>
</protein>
<dbReference type="InterPro" id="IPR027056">
    <property type="entry name" value="Gluconate_2DH_su3"/>
</dbReference>
<evidence type="ECO:0000256" key="1">
    <source>
        <dbReference type="SAM" id="SignalP"/>
    </source>
</evidence>
<name>A0A846QYA4_9FLAO</name>
<dbReference type="Pfam" id="PF13618">
    <property type="entry name" value="Gluconate_2-dh3"/>
    <property type="match status" value="1"/>
</dbReference>
<proteinExistence type="predicted"/>
<evidence type="ECO:0008006" key="4">
    <source>
        <dbReference type="Google" id="ProtNLM"/>
    </source>
</evidence>
<dbReference type="AlphaFoldDB" id="A0A846QYA4"/>